<organism evidence="3 4">
    <name type="scientific">Puccinia sorghi</name>
    <dbReference type="NCBI Taxonomy" id="27349"/>
    <lineage>
        <taxon>Eukaryota</taxon>
        <taxon>Fungi</taxon>
        <taxon>Dikarya</taxon>
        <taxon>Basidiomycota</taxon>
        <taxon>Pucciniomycotina</taxon>
        <taxon>Pucciniomycetes</taxon>
        <taxon>Pucciniales</taxon>
        <taxon>Pucciniaceae</taxon>
        <taxon>Puccinia</taxon>
    </lineage>
</organism>
<feature type="compositionally biased region" description="Pro residues" evidence="1">
    <location>
        <begin position="61"/>
        <end position="72"/>
    </location>
</feature>
<sequence>MLPSGIACFLNVQDCHNFCDGAHCAQQLRKTELNSRFFTAWLKLRYHPKWNTQQINERMHPPPPPPPPPPLDPTLSEDTAVQAARPTAPPPPEDQDDRPIGGKAAKRRRLQVFKISTVDTDRVEAMAASTAVAARRVAASEEANTIASTLAKNECKAGIESNRVANETMLTARASKYLEIARATLEECPDEISKKILMGMEALERQIGQKLKNGCFMGFIRHVGHISYTGLSEK</sequence>
<dbReference type="VEuPathDB" id="FungiDB:VP01_2210g5"/>
<dbReference type="AlphaFoldDB" id="A0A0L6V8S0"/>
<evidence type="ECO:0000256" key="1">
    <source>
        <dbReference type="SAM" id="MobiDB-lite"/>
    </source>
</evidence>
<gene>
    <name evidence="3" type="ORF">VP01_2210g5</name>
</gene>
<dbReference type="EMBL" id="LAVV01007071">
    <property type="protein sequence ID" value="KNZ57211.1"/>
    <property type="molecule type" value="Genomic_DNA"/>
</dbReference>
<protein>
    <submittedName>
        <fullName evidence="3">No apical meristem-associated C-terminal domain protein</fullName>
    </submittedName>
</protein>
<accession>A0A0L6V8S0</accession>
<evidence type="ECO:0000259" key="2">
    <source>
        <dbReference type="Pfam" id="PF14303"/>
    </source>
</evidence>
<dbReference type="Pfam" id="PF14303">
    <property type="entry name" value="NAM-associated"/>
    <property type="match status" value="1"/>
</dbReference>
<comment type="caution">
    <text evidence="3">The sequence shown here is derived from an EMBL/GenBank/DDBJ whole genome shotgun (WGS) entry which is preliminary data.</text>
</comment>
<keyword evidence="4" id="KW-1185">Reference proteome</keyword>
<evidence type="ECO:0000313" key="3">
    <source>
        <dbReference type="EMBL" id="KNZ57211.1"/>
    </source>
</evidence>
<dbReference type="OrthoDB" id="2502666at2759"/>
<dbReference type="Proteomes" id="UP000037035">
    <property type="component" value="Unassembled WGS sequence"/>
</dbReference>
<proteinExistence type="predicted"/>
<feature type="domain" description="No apical meristem-associated C-terminal" evidence="2">
    <location>
        <begin position="38"/>
        <end position="195"/>
    </location>
</feature>
<evidence type="ECO:0000313" key="4">
    <source>
        <dbReference type="Proteomes" id="UP000037035"/>
    </source>
</evidence>
<reference evidence="3 4" key="1">
    <citation type="submission" date="2015-08" db="EMBL/GenBank/DDBJ databases">
        <title>Next Generation Sequencing and Analysis of the Genome of Puccinia sorghi L Schw, the Causal Agent of Maize Common Rust.</title>
        <authorList>
            <person name="Rochi L."/>
            <person name="Burguener G."/>
            <person name="Darino M."/>
            <person name="Turjanski A."/>
            <person name="Kreff E."/>
            <person name="Dieguez M.J."/>
            <person name="Sacco F."/>
        </authorList>
    </citation>
    <scope>NUCLEOTIDE SEQUENCE [LARGE SCALE GENOMIC DNA]</scope>
    <source>
        <strain evidence="3 4">RO10H11247</strain>
    </source>
</reference>
<name>A0A0L6V8S0_9BASI</name>
<feature type="region of interest" description="Disordered" evidence="1">
    <location>
        <begin position="55"/>
        <end position="106"/>
    </location>
</feature>
<dbReference type="InterPro" id="IPR029466">
    <property type="entry name" value="NAM-associated_C"/>
</dbReference>